<dbReference type="CDD" id="cd15482">
    <property type="entry name" value="Sialidase_non-viral"/>
    <property type="match status" value="1"/>
</dbReference>
<dbReference type="InterPro" id="IPR036278">
    <property type="entry name" value="Sialidase_sf"/>
</dbReference>
<dbReference type="InterPro" id="IPR008979">
    <property type="entry name" value="Galactose-bd-like_sf"/>
</dbReference>
<dbReference type="RefSeq" id="WP_120751805.1">
    <property type="nucleotide sequence ID" value="NZ_RBAH01000045.1"/>
</dbReference>
<organism evidence="5 6">
    <name type="scientific">Paenibacillus ginsengarvi</name>
    <dbReference type="NCBI Taxonomy" id="400777"/>
    <lineage>
        <taxon>Bacteria</taxon>
        <taxon>Bacillati</taxon>
        <taxon>Bacillota</taxon>
        <taxon>Bacilli</taxon>
        <taxon>Bacillales</taxon>
        <taxon>Paenibacillaceae</taxon>
        <taxon>Paenibacillus</taxon>
    </lineage>
</organism>
<evidence type="ECO:0000259" key="2">
    <source>
        <dbReference type="Pfam" id="PF00754"/>
    </source>
</evidence>
<dbReference type="InterPro" id="IPR054470">
    <property type="entry name" value="FIMAH_dom"/>
</dbReference>
<protein>
    <submittedName>
        <fullName evidence="5">Uncharacterized protein</fullName>
    </submittedName>
</protein>
<dbReference type="Gene3D" id="2.120.10.10">
    <property type="match status" value="1"/>
</dbReference>
<dbReference type="Proteomes" id="UP000282311">
    <property type="component" value="Unassembled WGS sequence"/>
</dbReference>
<reference evidence="5 6" key="1">
    <citation type="journal article" date="2007" name="Int. J. Syst. Evol. Microbiol.">
        <title>Paenibacillus ginsengarvi sp. nov., isolated from soil from ginseng cultivation.</title>
        <authorList>
            <person name="Yoon M.H."/>
            <person name="Ten L.N."/>
            <person name="Im W.T."/>
        </authorList>
    </citation>
    <scope>NUCLEOTIDE SEQUENCE [LARGE SCALE GENOMIC DNA]</scope>
    <source>
        <strain evidence="5 6">KCTC 13059</strain>
    </source>
</reference>
<sequence length="603" mass="66097">MSKRNRTARAMSMLLLLGLLLLPFTTVSANIESGQPDVTVANGGARNTYFPDVEKLQNGDLIVVYYDSPAHTSQTGRIAMVRSTDEGLTWSNPVTVADSVYDDRDPSIMQMSDGTLLLTYFSTDWNQTPSKILGTFMIRSTDNGLTWSSPVMVETKLDYAAITSKIVQLNNGDLLIARYGKMPGHWQSKIMIGRSTDGGFSWPQANEVEIPNPFGTNWVEPVLADLGNGHLMAIIRTAKFAHETHSYDNGQTWTTPVPTDMVAHASYLLVLEPGNPNSNLLHTWGDYSDQYAFGRPVVGQIIQADGSAVSERVLMYAGHCGDESYPSSVRLDDGRIFTVYYDSCAKQIAGTFSTVNDFLNYEAPANIWDDATGKLDLWRMYANGNLQITTDMNYTSNYFAPRGAIDGNPTYLYAAAKLQAGASTYWSMEMDQAYPIAKIGVVLNPRYKESANIYLSADGVNWGSPLASFSSVIMSQMEYIVLDQPVYAKYAKVEITDSSVNNVLAEFALFVPPDTGTTGAMLKQLTRHRQAGGINTVFADQLAYRLAIIQQLVGQNANSAATAYMQDFLQAIGDPSVTGQQLISEAAAAALRTEAGLFMQRMV</sequence>
<dbReference type="SUPFAM" id="SSF49785">
    <property type="entry name" value="Galactose-binding domain-like"/>
    <property type="match status" value="1"/>
</dbReference>
<dbReference type="AlphaFoldDB" id="A0A3B0AS75"/>
<feature type="signal peptide" evidence="1">
    <location>
        <begin position="1"/>
        <end position="29"/>
    </location>
</feature>
<evidence type="ECO:0000313" key="6">
    <source>
        <dbReference type="Proteomes" id="UP000282311"/>
    </source>
</evidence>
<comment type="caution">
    <text evidence="5">The sequence shown here is derived from an EMBL/GenBank/DDBJ whole genome shotgun (WGS) entry which is preliminary data.</text>
</comment>
<evidence type="ECO:0000259" key="3">
    <source>
        <dbReference type="Pfam" id="PF13088"/>
    </source>
</evidence>
<accession>A0A3B0AS75</accession>
<dbReference type="InterPro" id="IPR011040">
    <property type="entry name" value="Sialidase"/>
</dbReference>
<feature type="domain" description="F5/8 type C" evidence="2">
    <location>
        <begin position="388"/>
        <end position="501"/>
    </location>
</feature>
<dbReference type="EMBL" id="RBAH01000045">
    <property type="protein sequence ID" value="RKN64085.1"/>
    <property type="molecule type" value="Genomic_DNA"/>
</dbReference>
<dbReference type="Pfam" id="PF13088">
    <property type="entry name" value="BNR_2"/>
    <property type="match status" value="1"/>
</dbReference>
<feature type="domain" description="Sialidase" evidence="3">
    <location>
        <begin position="77"/>
        <end position="336"/>
    </location>
</feature>
<evidence type="ECO:0000256" key="1">
    <source>
        <dbReference type="SAM" id="SignalP"/>
    </source>
</evidence>
<gene>
    <name evidence="5" type="ORF">D7M11_34440</name>
</gene>
<dbReference type="Pfam" id="PF22888">
    <property type="entry name" value="FIMAH"/>
    <property type="match status" value="1"/>
</dbReference>
<dbReference type="OrthoDB" id="41724at2"/>
<dbReference type="InterPro" id="IPR000421">
    <property type="entry name" value="FA58C"/>
</dbReference>
<feature type="chain" id="PRO_5017181003" evidence="1">
    <location>
        <begin position="30"/>
        <end position="603"/>
    </location>
</feature>
<dbReference type="Gene3D" id="2.60.120.260">
    <property type="entry name" value="Galactose-binding domain-like"/>
    <property type="match status" value="1"/>
</dbReference>
<evidence type="ECO:0000259" key="4">
    <source>
        <dbReference type="Pfam" id="PF22888"/>
    </source>
</evidence>
<dbReference type="PANTHER" id="PTHR43752">
    <property type="entry name" value="BNR/ASP-BOX REPEAT FAMILY PROTEIN"/>
    <property type="match status" value="1"/>
</dbReference>
<keyword evidence="6" id="KW-1185">Reference proteome</keyword>
<dbReference type="Pfam" id="PF00754">
    <property type="entry name" value="F5_F8_type_C"/>
    <property type="match status" value="1"/>
</dbReference>
<proteinExistence type="predicted"/>
<dbReference type="SUPFAM" id="SSF50939">
    <property type="entry name" value="Sialidases"/>
    <property type="match status" value="1"/>
</dbReference>
<keyword evidence="1" id="KW-0732">Signal</keyword>
<evidence type="ECO:0000313" key="5">
    <source>
        <dbReference type="EMBL" id="RKN64085.1"/>
    </source>
</evidence>
<dbReference type="PANTHER" id="PTHR43752:SF2">
    <property type="entry name" value="BNR_ASP-BOX REPEAT FAMILY PROTEIN"/>
    <property type="match status" value="1"/>
</dbReference>
<name>A0A3B0AS75_9BACL</name>
<feature type="domain" description="FIMAH" evidence="4">
    <location>
        <begin position="520"/>
        <end position="597"/>
    </location>
</feature>